<comment type="caution">
    <text evidence="2">The sequence shown here is derived from an EMBL/GenBank/DDBJ whole genome shotgun (WGS) entry which is preliminary data.</text>
</comment>
<keyword evidence="3" id="KW-1185">Reference proteome</keyword>
<dbReference type="AlphaFoldDB" id="A0A0B2WNI1"/>
<organism evidence="2 3">
    <name type="scientific">Metarhizium album (strain ARSEF 1941)</name>
    <dbReference type="NCBI Taxonomy" id="1081103"/>
    <lineage>
        <taxon>Eukaryota</taxon>
        <taxon>Fungi</taxon>
        <taxon>Dikarya</taxon>
        <taxon>Ascomycota</taxon>
        <taxon>Pezizomycotina</taxon>
        <taxon>Sordariomycetes</taxon>
        <taxon>Hypocreomycetidae</taxon>
        <taxon>Hypocreales</taxon>
        <taxon>Clavicipitaceae</taxon>
        <taxon>Metarhizium</taxon>
    </lineage>
</organism>
<evidence type="ECO:0000313" key="2">
    <source>
        <dbReference type="EMBL" id="KHN95047.1"/>
    </source>
</evidence>
<sequence length="144" mass="15304">MTSSTTNTTTTDSHDDDYAAFLAEAQANDVAFRSRWARREQAREHQWASSNLAGLPQQSFKAPTQRDSAYYSVASVSPSSASGPGPQKRPPRGRWSAPVPASGSGSGPVPASPPTLEHNPSRTLGRRISEYFKPSPSAGMSAVA</sequence>
<protein>
    <submittedName>
        <fullName evidence="2">Uncharacterized protein</fullName>
    </submittedName>
</protein>
<dbReference type="EMBL" id="AZHE01000027">
    <property type="protein sequence ID" value="KHN95047.1"/>
    <property type="molecule type" value="Genomic_DNA"/>
</dbReference>
<proteinExistence type="predicted"/>
<dbReference type="HOGENOM" id="CLU_1796912_0_0_1"/>
<evidence type="ECO:0000313" key="3">
    <source>
        <dbReference type="Proteomes" id="UP000030816"/>
    </source>
</evidence>
<feature type="region of interest" description="Disordered" evidence="1">
    <location>
        <begin position="38"/>
        <end position="144"/>
    </location>
</feature>
<dbReference type="RefSeq" id="XP_040676113.1">
    <property type="nucleotide sequence ID" value="XM_040825894.1"/>
</dbReference>
<reference evidence="2 3" key="1">
    <citation type="journal article" date="2014" name="Proc. Natl. Acad. Sci. U.S.A.">
        <title>Trajectory and genomic determinants of fungal-pathogen speciation and host adaptation.</title>
        <authorList>
            <person name="Hu X."/>
            <person name="Xiao G."/>
            <person name="Zheng P."/>
            <person name="Shang Y."/>
            <person name="Su Y."/>
            <person name="Zhang X."/>
            <person name="Liu X."/>
            <person name="Zhan S."/>
            <person name="St Leger R.J."/>
            <person name="Wang C."/>
        </authorList>
    </citation>
    <scope>NUCLEOTIDE SEQUENCE [LARGE SCALE GENOMIC DNA]</scope>
    <source>
        <strain evidence="2 3">ARSEF 1941</strain>
    </source>
</reference>
<accession>A0A0B2WNI1</accession>
<feature type="compositionally biased region" description="Low complexity" evidence="1">
    <location>
        <begin position="68"/>
        <end position="86"/>
    </location>
</feature>
<gene>
    <name evidence="2" type="ORF">MAM_07096</name>
</gene>
<dbReference type="OrthoDB" id="4941402at2759"/>
<feature type="compositionally biased region" description="Low complexity" evidence="1">
    <location>
        <begin position="93"/>
        <end position="109"/>
    </location>
</feature>
<name>A0A0B2WNI1_METAS</name>
<dbReference type="Proteomes" id="UP000030816">
    <property type="component" value="Unassembled WGS sequence"/>
</dbReference>
<evidence type="ECO:0000256" key="1">
    <source>
        <dbReference type="SAM" id="MobiDB-lite"/>
    </source>
</evidence>
<dbReference type="GeneID" id="63741551"/>
<feature type="compositionally biased region" description="Polar residues" evidence="1">
    <location>
        <begin position="47"/>
        <end position="67"/>
    </location>
</feature>